<evidence type="ECO:0000256" key="5">
    <source>
        <dbReference type="SAM" id="Phobius"/>
    </source>
</evidence>
<feature type="transmembrane region" description="Helical" evidence="5">
    <location>
        <begin position="12"/>
        <end position="31"/>
    </location>
</feature>
<feature type="transmembrane region" description="Helical" evidence="5">
    <location>
        <begin position="84"/>
        <end position="115"/>
    </location>
</feature>
<dbReference type="PIRSF" id="PIRSF006060">
    <property type="entry name" value="AA_transporter"/>
    <property type="match status" value="1"/>
</dbReference>
<sequence>MGKQKSTLKRKLNAFHLWGIAVGLVISGDYFGWSYGWASGGTLGFLIATLFVAVMYVTFIFSFTEMSCAIPQAGGPFAYARRAFGPIGGFFAGTFTLIEYVCAPPSIALAIGAYFSDLVPGLSPVAIAIVAYGLFVALNLCGVSAAATFELAVTIIAICELLVFMGVVAPGFELTNFLSHGWAGSDTFSMGTIGGICASIPFAIWFFLAIEGASMSAEEAKNPQVTVKKGFITGIITLVILAAGVMMFAGGSGDWKQLSNLNDPLPKAMMMVVGQKSSWVHMLVFLGLFGLLASFHGIIMEAGRQIFALSRAGYLPKSLSWVNIRAVPHWAIISTAVFGIICVLCNGFDPFFNGQSLTANIITLACFGSITMYIISMMSLFRLRKTEPNLERPYKAICYPAFPIIALIGAVICFVLMIYYNFNVFVAFIIIMALCYGYYVYNRKAIKEDFVVIDDNAPEVEDEIESDVESEGELIGETVYVQDSDRKHNI</sequence>
<keyword evidence="4 5" id="KW-0472">Membrane</keyword>
<dbReference type="EMBL" id="AP024484">
    <property type="protein sequence ID" value="BCS84752.1"/>
    <property type="molecule type" value="Genomic_DNA"/>
</dbReference>
<feature type="transmembrane region" description="Helical" evidence="5">
    <location>
        <begin position="357"/>
        <end position="375"/>
    </location>
</feature>
<dbReference type="NCBIfam" id="TIGR00908">
    <property type="entry name" value="2A0305"/>
    <property type="match status" value="1"/>
</dbReference>
<dbReference type="InterPro" id="IPR004757">
    <property type="entry name" value="EtNH_permease"/>
</dbReference>
<dbReference type="PANTHER" id="PTHR42770:SF7">
    <property type="entry name" value="MEMBRANE PROTEIN"/>
    <property type="match status" value="1"/>
</dbReference>
<gene>
    <name evidence="7" type="ORF">prwr041_06450</name>
</gene>
<evidence type="ECO:0000259" key="6">
    <source>
        <dbReference type="Pfam" id="PF00324"/>
    </source>
</evidence>
<feature type="transmembrane region" description="Helical" evidence="5">
    <location>
        <begin position="330"/>
        <end position="351"/>
    </location>
</feature>
<organism evidence="7 8">
    <name type="scientific">Prevotella herbatica</name>
    <dbReference type="NCBI Taxonomy" id="2801997"/>
    <lineage>
        <taxon>Bacteria</taxon>
        <taxon>Pseudomonadati</taxon>
        <taxon>Bacteroidota</taxon>
        <taxon>Bacteroidia</taxon>
        <taxon>Bacteroidales</taxon>
        <taxon>Prevotellaceae</taxon>
        <taxon>Prevotella</taxon>
    </lineage>
</organism>
<feature type="transmembrane region" description="Helical" evidence="5">
    <location>
        <begin position="396"/>
        <end position="418"/>
    </location>
</feature>
<name>A0ABM7NW59_9BACT</name>
<dbReference type="InterPro" id="IPR004841">
    <property type="entry name" value="AA-permease/SLC12A_dom"/>
</dbReference>
<feature type="transmembrane region" description="Helical" evidence="5">
    <location>
        <begin position="279"/>
        <end position="299"/>
    </location>
</feature>
<evidence type="ECO:0000256" key="2">
    <source>
        <dbReference type="ARBA" id="ARBA00022692"/>
    </source>
</evidence>
<evidence type="ECO:0000256" key="1">
    <source>
        <dbReference type="ARBA" id="ARBA00004141"/>
    </source>
</evidence>
<feature type="transmembrane region" description="Helical" evidence="5">
    <location>
        <begin position="121"/>
        <end position="141"/>
    </location>
</feature>
<reference evidence="7 8" key="1">
    <citation type="journal article" date="2022" name="Int. J. Syst. Evol. Microbiol.">
        <title>Prevotella herbatica sp. nov., a plant polysaccharide-decomposing anaerobic bacterium isolated from a methanogenic reactor.</title>
        <authorList>
            <person name="Uek A."/>
            <person name="Tonouchi A."/>
            <person name="Kaku N."/>
            <person name="Ueki K."/>
        </authorList>
    </citation>
    <scope>NUCLEOTIDE SEQUENCE [LARGE SCALE GENOMIC DNA]</scope>
    <source>
        <strain evidence="7 8">WR041</strain>
    </source>
</reference>
<evidence type="ECO:0000256" key="4">
    <source>
        <dbReference type="ARBA" id="ARBA00023136"/>
    </source>
</evidence>
<dbReference type="InterPro" id="IPR050367">
    <property type="entry name" value="APC_superfamily"/>
</dbReference>
<feature type="transmembrane region" description="Helical" evidence="5">
    <location>
        <begin position="188"/>
        <end position="210"/>
    </location>
</feature>
<evidence type="ECO:0000313" key="7">
    <source>
        <dbReference type="EMBL" id="BCS84752.1"/>
    </source>
</evidence>
<keyword evidence="3 5" id="KW-1133">Transmembrane helix</keyword>
<protein>
    <submittedName>
        <fullName evidence="7">Ethanolamine permease</fullName>
    </submittedName>
</protein>
<keyword evidence="2 5" id="KW-0812">Transmembrane</keyword>
<feature type="transmembrane region" description="Helical" evidence="5">
    <location>
        <begin position="148"/>
        <end position="168"/>
    </location>
</feature>
<proteinExistence type="predicted"/>
<comment type="subcellular location">
    <subcellularLocation>
        <location evidence="1">Membrane</location>
        <topology evidence="1">Multi-pass membrane protein</topology>
    </subcellularLocation>
</comment>
<accession>A0ABM7NW59</accession>
<dbReference type="RefSeq" id="WP_018464445.1">
    <property type="nucleotide sequence ID" value="NZ_AP024484.1"/>
</dbReference>
<feature type="domain" description="Amino acid permease/ SLC12A" evidence="6">
    <location>
        <begin position="19"/>
        <end position="441"/>
    </location>
</feature>
<dbReference type="Gene3D" id="1.20.1740.10">
    <property type="entry name" value="Amino acid/polyamine transporter I"/>
    <property type="match status" value="1"/>
</dbReference>
<dbReference type="Pfam" id="PF00324">
    <property type="entry name" value="AA_permease"/>
    <property type="match status" value="1"/>
</dbReference>
<evidence type="ECO:0000256" key="3">
    <source>
        <dbReference type="ARBA" id="ARBA00022989"/>
    </source>
</evidence>
<evidence type="ECO:0000313" key="8">
    <source>
        <dbReference type="Proteomes" id="UP001319045"/>
    </source>
</evidence>
<keyword evidence="8" id="KW-1185">Reference proteome</keyword>
<dbReference type="PANTHER" id="PTHR42770">
    <property type="entry name" value="AMINO ACID TRANSPORTER-RELATED"/>
    <property type="match status" value="1"/>
</dbReference>
<feature type="transmembrane region" description="Helical" evidence="5">
    <location>
        <begin position="231"/>
        <end position="251"/>
    </location>
</feature>
<feature type="transmembrane region" description="Helical" evidence="5">
    <location>
        <begin position="424"/>
        <end position="441"/>
    </location>
</feature>
<dbReference type="Proteomes" id="UP001319045">
    <property type="component" value="Chromosome"/>
</dbReference>
<feature type="transmembrane region" description="Helical" evidence="5">
    <location>
        <begin position="43"/>
        <end position="63"/>
    </location>
</feature>